<evidence type="ECO:0000313" key="2">
    <source>
        <dbReference type="EMBL" id="AKB42406.1"/>
    </source>
</evidence>
<keyword evidence="3" id="KW-1185">Reference proteome</keyword>
<dbReference type="PATRIC" id="fig|1434123.4.peg.117"/>
<dbReference type="KEGG" id="mvc:MSVAZ_0137"/>
<accession>A0A0E3LGF0</accession>
<evidence type="ECO:0000256" key="1">
    <source>
        <dbReference type="SAM" id="MobiDB-lite"/>
    </source>
</evidence>
<dbReference type="RefSeq" id="WP_048116790.1">
    <property type="nucleotide sequence ID" value="NZ_CP009520.1"/>
</dbReference>
<feature type="region of interest" description="Disordered" evidence="1">
    <location>
        <begin position="34"/>
        <end position="60"/>
    </location>
</feature>
<organism evidence="2 3">
    <name type="scientific">Methanosarcina vacuolata Z-761</name>
    <dbReference type="NCBI Taxonomy" id="1434123"/>
    <lineage>
        <taxon>Archaea</taxon>
        <taxon>Methanobacteriati</taxon>
        <taxon>Methanobacteriota</taxon>
        <taxon>Stenosarchaea group</taxon>
        <taxon>Methanomicrobia</taxon>
        <taxon>Methanosarcinales</taxon>
        <taxon>Methanosarcinaceae</taxon>
        <taxon>Methanosarcina</taxon>
    </lineage>
</organism>
<proteinExistence type="predicted"/>
<dbReference type="Proteomes" id="UP000033096">
    <property type="component" value="Chromosome"/>
</dbReference>
<evidence type="ECO:0000313" key="3">
    <source>
        <dbReference type="Proteomes" id="UP000033096"/>
    </source>
</evidence>
<reference evidence="2 3" key="1">
    <citation type="submission" date="2014-07" db="EMBL/GenBank/DDBJ databases">
        <title>Methanogenic archaea and the global carbon cycle.</title>
        <authorList>
            <person name="Henriksen J.R."/>
            <person name="Luke J."/>
            <person name="Reinhart S."/>
            <person name="Benedict M.N."/>
            <person name="Youngblut N.D."/>
            <person name="Metcalf M.E."/>
            <person name="Whitaker R.J."/>
            <person name="Metcalf W.W."/>
        </authorList>
    </citation>
    <scope>NUCLEOTIDE SEQUENCE [LARGE SCALE GENOMIC DNA]</scope>
    <source>
        <strain evidence="2 3">Z-761</strain>
    </source>
</reference>
<sequence length="82" mass="8650">MIAPKENISGIIPIFKETFTVLSQCFDAGRKSLSKSNKSKTAAATDAPSGIPGVTVVTESTPEETELDVIKLVSVVSTPRVD</sequence>
<dbReference type="HOGENOM" id="CLU_2597690_0_0_2"/>
<protein>
    <submittedName>
        <fullName evidence="2">Uncharacterized protein</fullName>
    </submittedName>
</protein>
<name>A0A0E3LGF0_9EURY</name>
<dbReference type="AlphaFoldDB" id="A0A0E3LGF0"/>
<gene>
    <name evidence="2" type="ORF">MSVAZ_0137</name>
</gene>
<dbReference type="GeneID" id="43323866"/>
<dbReference type="EMBL" id="CP009520">
    <property type="protein sequence ID" value="AKB42406.1"/>
    <property type="molecule type" value="Genomic_DNA"/>
</dbReference>